<evidence type="ECO:0000313" key="15">
    <source>
        <dbReference type="EMBL" id="RCL39133.1"/>
    </source>
</evidence>
<keyword evidence="6 11" id="KW-0816">Tricarboxylic acid cycle</keyword>
<feature type="compositionally biased region" description="Acidic residues" evidence="12">
    <location>
        <begin position="104"/>
        <end position="116"/>
    </location>
</feature>
<dbReference type="CDD" id="cd06849">
    <property type="entry name" value="lipoyl_domain"/>
    <property type="match status" value="1"/>
</dbReference>
<dbReference type="Gene3D" id="3.30.559.10">
    <property type="entry name" value="Chloramphenicol acetyltransferase-like domain"/>
    <property type="match status" value="1"/>
</dbReference>
<dbReference type="Gene3D" id="2.40.50.100">
    <property type="match status" value="1"/>
</dbReference>
<comment type="similarity">
    <text evidence="3 11">Belongs to the 2-oxoacid dehydrogenase family.</text>
</comment>
<dbReference type="UniPathway" id="UPA00868">
    <property type="reaction ID" value="UER00840"/>
</dbReference>
<dbReference type="InterPro" id="IPR011053">
    <property type="entry name" value="Single_hybrid_motif"/>
</dbReference>
<dbReference type="PROSITE" id="PS00189">
    <property type="entry name" value="LIPOYL"/>
    <property type="match status" value="1"/>
</dbReference>
<gene>
    <name evidence="15" type="ORF">DBW98_01390</name>
</gene>
<dbReference type="GO" id="GO:0006099">
    <property type="term" value="P:tricarboxylic acid cycle"/>
    <property type="evidence" value="ECO:0007669"/>
    <property type="project" value="UniProtKB-UniRule"/>
</dbReference>
<evidence type="ECO:0000256" key="12">
    <source>
        <dbReference type="SAM" id="MobiDB-lite"/>
    </source>
</evidence>
<protein>
    <recommendedName>
        <fullName evidence="5 11">Dihydrolipoyllysine-residue succinyltransferase component of 2-oxoglutarate dehydrogenase complex</fullName>
        <ecNumber evidence="4 11">2.3.1.61</ecNumber>
    </recommendedName>
    <alternativeName>
        <fullName evidence="11">2-oxoglutarate dehydrogenase complex component E2</fullName>
    </alternativeName>
</protein>
<dbReference type="PROSITE" id="PS50968">
    <property type="entry name" value="BIOTINYL_LIPOYL"/>
    <property type="match status" value="1"/>
</dbReference>
<dbReference type="Pfam" id="PF00364">
    <property type="entry name" value="Biotin_lipoyl"/>
    <property type="match status" value="1"/>
</dbReference>
<evidence type="ECO:0000256" key="7">
    <source>
        <dbReference type="ARBA" id="ARBA00022679"/>
    </source>
</evidence>
<dbReference type="InterPro" id="IPR003016">
    <property type="entry name" value="2-oxoA_DH_lipoyl-BS"/>
</dbReference>
<comment type="catalytic activity">
    <reaction evidence="10 11">
        <text>N(6)-[(R)-dihydrolipoyl]-L-lysyl-[protein] + succinyl-CoA = N(6)-[(R)-S(8)-succinyldihydrolipoyl]-L-lysyl-[protein] + CoA</text>
        <dbReference type="Rhea" id="RHEA:15213"/>
        <dbReference type="Rhea" id="RHEA-COMP:10475"/>
        <dbReference type="Rhea" id="RHEA-COMP:20092"/>
        <dbReference type="ChEBI" id="CHEBI:57287"/>
        <dbReference type="ChEBI" id="CHEBI:57292"/>
        <dbReference type="ChEBI" id="CHEBI:83100"/>
        <dbReference type="ChEBI" id="CHEBI:83120"/>
        <dbReference type="EC" id="2.3.1.61"/>
    </reaction>
</comment>
<dbReference type="InterPro" id="IPR006255">
    <property type="entry name" value="SucB"/>
</dbReference>
<sequence>MSTEIKSPTFPESVADGTIANWVKKEGDQVKQDEVIAEIETDKVVLEVVAPFDGKISKVLKPAGETVLSAELIAEFEKGSISEELEATKVEPLEETEEIEEVAVTEEAKEEVEIENQNEHSSDRNGPAVKKLLKEYDLNPDDIASSGKGGRVTKADVINHLDQPSKEIVQQEIEQHSANQAQANSSERIEERVPMSRLRSTIANRLLTVKQETAMLTTFNEVDLKRIKDLRAKYGKNFEEEHGVKLGFMGFFVLASVQALKKFPLVNASIDGTDIVYHGYQDVGVAVSTERGLVVPVIRDAGNLKITDVERSILDYSDKARSGKLSISEMQGGTFTISNGGVFGSLLSTPILNAPQTAILGMHSIQDRPVAIDGEIVIRPMMYLALSYDHRLLDGKDAVSFLIAIKDQLESPEKLLLNL</sequence>
<evidence type="ECO:0000256" key="3">
    <source>
        <dbReference type="ARBA" id="ARBA00007317"/>
    </source>
</evidence>
<feature type="domain" description="Peripheral subunit-binding (PSBD)" evidence="14">
    <location>
        <begin position="124"/>
        <end position="161"/>
    </location>
</feature>
<dbReference type="GO" id="GO:0033512">
    <property type="term" value="P:L-lysine catabolic process to acetyl-CoA via saccharopine"/>
    <property type="evidence" value="ECO:0007669"/>
    <property type="project" value="UniProtKB-UniRule"/>
</dbReference>
<dbReference type="EC" id="2.3.1.61" evidence="4 11"/>
<dbReference type="GO" id="GO:0045252">
    <property type="term" value="C:oxoglutarate dehydrogenase complex"/>
    <property type="evidence" value="ECO:0007669"/>
    <property type="project" value="UniProtKB-UniRule"/>
</dbReference>
<comment type="pathway">
    <text evidence="2 11">Amino-acid degradation; L-lysine degradation via saccharopine pathway; glutaryl-CoA from L-lysine: step 6/6.</text>
</comment>
<evidence type="ECO:0000256" key="8">
    <source>
        <dbReference type="ARBA" id="ARBA00022823"/>
    </source>
</evidence>
<dbReference type="NCBIfam" id="TIGR01347">
    <property type="entry name" value="sucB"/>
    <property type="match status" value="1"/>
</dbReference>
<dbReference type="Pfam" id="PF02817">
    <property type="entry name" value="E3_binding"/>
    <property type="match status" value="1"/>
</dbReference>
<evidence type="ECO:0000259" key="14">
    <source>
        <dbReference type="PROSITE" id="PS51826"/>
    </source>
</evidence>
<evidence type="ECO:0000256" key="9">
    <source>
        <dbReference type="ARBA" id="ARBA00023315"/>
    </source>
</evidence>
<evidence type="ECO:0000256" key="2">
    <source>
        <dbReference type="ARBA" id="ARBA00005145"/>
    </source>
</evidence>
<evidence type="ECO:0000259" key="13">
    <source>
        <dbReference type="PROSITE" id="PS50968"/>
    </source>
</evidence>
<dbReference type="PANTHER" id="PTHR43416:SF5">
    <property type="entry name" value="DIHYDROLIPOYLLYSINE-RESIDUE SUCCINYLTRANSFERASE COMPONENT OF 2-OXOGLUTARATE DEHYDROGENASE COMPLEX, MITOCHONDRIAL"/>
    <property type="match status" value="1"/>
</dbReference>
<proteinExistence type="inferred from homology"/>
<accession>A0A368BPA6</accession>
<evidence type="ECO:0000256" key="4">
    <source>
        <dbReference type="ARBA" id="ARBA00012945"/>
    </source>
</evidence>
<dbReference type="PROSITE" id="PS51826">
    <property type="entry name" value="PSBD"/>
    <property type="match status" value="1"/>
</dbReference>
<dbReference type="InterPro" id="IPR036625">
    <property type="entry name" value="E3-bd_dom_sf"/>
</dbReference>
<keyword evidence="7 11" id="KW-0808">Transferase</keyword>
<reference evidence="15 16" key="1">
    <citation type="journal article" date="2018" name="Microbiome">
        <title>Fine metagenomic profile of the Mediterranean stratified and mixed water columns revealed by assembly and recruitment.</title>
        <authorList>
            <person name="Haro-Moreno J.M."/>
            <person name="Lopez-Perez M."/>
            <person name="De La Torre J.R."/>
            <person name="Picazo A."/>
            <person name="Camacho A."/>
            <person name="Rodriguez-Valera F."/>
        </authorList>
    </citation>
    <scope>NUCLEOTIDE SEQUENCE [LARGE SCALE GENOMIC DNA]</scope>
    <source>
        <strain evidence="15">MED-G84</strain>
    </source>
</reference>
<dbReference type="InterPro" id="IPR050537">
    <property type="entry name" value="2-oxoacid_dehydrogenase"/>
</dbReference>
<dbReference type="SUPFAM" id="SSF47005">
    <property type="entry name" value="Peripheral subunit-binding domain of 2-oxo acid dehydrogenase complex"/>
    <property type="match status" value="1"/>
</dbReference>
<dbReference type="Proteomes" id="UP000253032">
    <property type="component" value="Unassembled WGS sequence"/>
</dbReference>
<evidence type="ECO:0000313" key="16">
    <source>
        <dbReference type="Proteomes" id="UP000253032"/>
    </source>
</evidence>
<dbReference type="InterPro" id="IPR023213">
    <property type="entry name" value="CAT-like_dom_sf"/>
</dbReference>
<feature type="region of interest" description="Disordered" evidence="12">
    <location>
        <begin position="104"/>
        <end position="127"/>
    </location>
</feature>
<comment type="caution">
    <text evidence="15">The sequence shown here is derived from an EMBL/GenBank/DDBJ whole genome shotgun (WGS) entry which is preliminary data.</text>
</comment>
<comment type="cofactor">
    <cofactor evidence="11">
        <name>(R)-lipoate</name>
        <dbReference type="ChEBI" id="CHEBI:83088"/>
    </cofactor>
    <text evidence="11">Binds 1 lipoyl cofactor covalently.</text>
</comment>
<evidence type="ECO:0000256" key="11">
    <source>
        <dbReference type="RuleBase" id="RU361138"/>
    </source>
</evidence>
<feature type="domain" description="Lipoyl-binding" evidence="13">
    <location>
        <begin position="2"/>
        <end position="77"/>
    </location>
</feature>
<dbReference type="GO" id="GO:0005829">
    <property type="term" value="C:cytosol"/>
    <property type="evidence" value="ECO:0007669"/>
    <property type="project" value="TreeGrafter"/>
</dbReference>
<name>A0A368BPA6_9GAMM</name>
<organism evidence="15 16">
    <name type="scientific">SAR86 cluster bacterium</name>
    <dbReference type="NCBI Taxonomy" id="2030880"/>
    <lineage>
        <taxon>Bacteria</taxon>
        <taxon>Pseudomonadati</taxon>
        <taxon>Pseudomonadota</taxon>
        <taxon>Gammaproteobacteria</taxon>
        <taxon>SAR86 cluster</taxon>
    </lineage>
</organism>
<dbReference type="PANTHER" id="PTHR43416">
    <property type="entry name" value="DIHYDROLIPOYLLYSINE-RESIDUE SUCCINYLTRANSFERASE COMPONENT OF 2-OXOGLUTARATE DEHYDROGENASE COMPLEX, MITOCHONDRIAL-RELATED"/>
    <property type="match status" value="1"/>
</dbReference>
<evidence type="ECO:0000256" key="6">
    <source>
        <dbReference type="ARBA" id="ARBA00022532"/>
    </source>
</evidence>
<evidence type="ECO:0000256" key="1">
    <source>
        <dbReference type="ARBA" id="ARBA00004052"/>
    </source>
</evidence>
<keyword evidence="8 11" id="KW-0450">Lipoyl</keyword>
<dbReference type="GO" id="GO:0004149">
    <property type="term" value="F:dihydrolipoyllysine-residue succinyltransferase activity"/>
    <property type="evidence" value="ECO:0007669"/>
    <property type="project" value="UniProtKB-UniRule"/>
</dbReference>
<dbReference type="InterPro" id="IPR004167">
    <property type="entry name" value="PSBD"/>
</dbReference>
<dbReference type="InterPro" id="IPR001078">
    <property type="entry name" value="2-oxoacid_DH_actylTfrase"/>
</dbReference>
<evidence type="ECO:0000256" key="10">
    <source>
        <dbReference type="ARBA" id="ARBA00052761"/>
    </source>
</evidence>
<dbReference type="Gene3D" id="4.10.320.10">
    <property type="entry name" value="E3-binding domain"/>
    <property type="match status" value="1"/>
</dbReference>
<dbReference type="SUPFAM" id="SSF52777">
    <property type="entry name" value="CoA-dependent acyltransferases"/>
    <property type="match status" value="1"/>
</dbReference>
<comment type="function">
    <text evidence="1 11">E2 component of the 2-oxoglutarate dehydrogenase (OGDH) complex which catalyzes the second step in the conversion of 2-oxoglutarate to succinyl-CoA and CO(2).</text>
</comment>
<dbReference type="InterPro" id="IPR000089">
    <property type="entry name" value="Biotin_lipoyl"/>
</dbReference>
<dbReference type="SUPFAM" id="SSF51230">
    <property type="entry name" value="Single hybrid motif"/>
    <property type="match status" value="1"/>
</dbReference>
<keyword evidence="9 11" id="KW-0012">Acyltransferase</keyword>
<dbReference type="AlphaFoldDB" id="A0A368BPA6"/>
<evidence type="ECO:0000256" key="5">
    <source>
        <dbReference type="ARBA" id="ARBA00019511"/>
    </source>
</evidence>
<dbReference type="Pfam" id="PF00198">
    <property type="entry name" value="2-oxoacid_dh"/>
    <property type="match status" value="1"/>
</dbReference>
<dbReference type="NCBIfam" id="NF004309">
    <property type="entry name" value="PRK05704.1"/>
    <property type="match status" value="1"/>
</dbReference>
<dbReference type="EMBL" id="QOPC01000004">
    <property type="protein sequence ID" value="RCL39133.1"/>
    <property type="molecule type" value="Genomic_DNA"/>
</dbReference>